<feature type="region of interest" description="Disordered" evidence="1">
    <location>
        <begin position="1"/>
        <end position="34"/>
    </location>
</feature>
<feature type="compositionally biased region" description="Low complexity" evidence="1">
    <location>
        <begin position="12"/>
        <end position="23"/>
    </location>
</feature>
<dbReference type="Proteomes" id="UP000054538">
    <property type="component" value="Unassembled WGS sequence"/>
</dbReference>
<sequence length="200" mass="20837">MATERLTGARTAVGSSAEASGSVPEHGAPNPSPGLMPVVSTANHPPGFDAAAVNTATAAQLKFWINKANTAAARKVLMKMGRVDDLRRKLAAHYGLDLSTPVVSNVPAAVGPASTLDIQNRQWDYLCDLGNECNECATTGKPFLLCQPSSAIGCHPVAQNDSFCLLLEAVALLDIAPTSFLTPLAFAPTTLTPIPTNDTI</sequence>
<dbReference type="HOGENOM" id="CLU_1366646_0_0_1"/>
<name>A0A0D0D8X7_9AGAM</name>
<dbReference type="InParanoid" id="A0A0D0D8X7"/>
<reference evidence="3" key="2">
    <citation type="submission" date="2015-01" db="EMBL/GenBank/DDBJ databases">
        <title>Evolutionary Origins and Diversification of the Mycorrhizal Mutualists.</title>
        <authorList>
            <consortium name="DOE Joint Genome Institute"/>
            <consortium name="Mycorrhizal Genomics Consortium"/>
            <person name="Kohler A."/>
            <person name="Kuo A."/>
            <person name="Nagy L.G."/>
            <person name="Floudas D."/>
            <person name="Copeland A."/>
            <person name="Barry K.W."/>
            <person name="Cichocki N."/>
            <person name="Veneault-Fourrey C."/>
            <person name="LaButti K."/>
            <person name="Lindquist E.A."/>
            <person name="Lipzen A."/>
            <person name="Lundell T."/>
            <person name="Morin E."/>
            <person name="Murat C."/>
            <person name="Riley R."/>
            <person name="Ohm R."/>
            <person name="Sun H."/>
            <person name="Tunlid A."/>
            <person name="Henrissat B."/>
            <person name="Grigoriev I.V."/>
            <person name="Hibbett D.S."/>
            <person name="Martin F."/>
        </authorList>
    </citation>
    <scope>NUCLEOTIDE SEQUENCE [LARGE SCALE GENOMIC DNA]</scope>
    <source>
        <strain evidence="3">Ve08.2h10</strain>
    </source>
</reference>
<reference evidence="2 3" key="1">
    <citation type="submission" date="2014-04" db="EMBL/GenBank/DDBJ databases">
        <authorList>
            <consortium name="DOE Joint Genome Institute"/>
            <person name="Kuo A."/>
            <person name="Kohler A."/>
            <person name="Jargeat P."/>
            <person name="Nagy L.G."/>
            <person name="Floudas D."/>
            <person name="Copeland A."/>
            <person name="Barry K.W."/>
            <person name="Cichocki N."/>
            <person name="Veneault-Fourrey C."/>
            <person name="LaButti K."/>
            <person name="Lindquist E.A."/>
            <person name="Lipzen A."/>
            <person name="Lundell T."/>
            <person name="Morin E."/>
            <person name="Murat C."/>
            <person name="Sun H."/>
            <person name="Tunlid A."/>
            <person name="Henrissat B."/>
            <person name="Grigoriev I.V."/>
            <person name="Hibbett D.S."/>
            <person name="Martin F."/>
            <person name="Nordberg H.P."/>
            <person name="Cantor M.N."/>
            <person name="Hua S.X."/>
        </authorList>
    </citation>
    <scope>NUCLEOTIDE SEQUENCE [LARGE SCALE GENOMIC DNA]</scope>
    <source>
        <strain evidence="2 3">Ve08.2h10</strain>
    </source>
</reference>
<proteinExistence type="predicted"/>
<evidence type="ECO:0000313" key="3">
    <source>
        <dbReference type="Proteomes" id="UP000054538"/>
    </source>
</evidence>
<evidence type="ECO:0000256" key="1">
    <source>
        <dbReference type="SAM" id="MobiDB-lite"/>
    </source>
</evidence>
<accession>A0A0D0D8X7</accession>
<gene>
    <name evidence="2" type="ORF">PAXRUDRAFT_17889</name>
</gene>
<keyword evidence="3" id="KW-1185">Reference proteome</keyword>
<protein>
    <submittedName>
        <fullName evidence="2">Uncharacterized protein</fullName>
    </submittedName>
</protein>
<dbReference type="OrthoDB" id="3270058at2759"/>
<dbReference type="AlphaFoldDB" id="A0A0D0D8X7"/>
<evidence type="ECO:0000313" key="2">
    <source>
        <dbReference type="EMBL" id="KIK76864.1"/>
    </source>
</evidence>
<organism evidence="2 3">
    <name type="scientific">Paxillus rubicundulus Ve08.2h10</name>
    <dbReference type="NCBI Taxonomy" id="930991"/>
    <lineage>
        <taxon>Eukaryota</taxon>
        <taxon>Fungi</taxon>
        <taxon>Dikarya</taxon>
        <taxon>Basidiomycota</taxon>
        <taxon>Agaricomycotina</taxon>
        <taxon>Agaricomycetes</taxon>
        <taxon>Agaricomycetidae</taxon>
        <taxon>Boletales</taxon>
        <taxon>Paxilineae</taxon>
        <taxon>Paxillaceae</taxon>
        <taxon>Paxillus</taxon>
    </lineage>
</organism>
<dbReference type="EMBL" id="KN827257">
    <property type="protein sequence ID" value="KIK76864.1"/>
    <property type="molecule type" value="Genomic_DNA"/>
</dbReference>